<dbReference type="AlphaFoldDB" id="A0A1W6CTZ0"/>
<dbReference type="EMBL" id="CP020612">
    <property type="protein sequence ID" value="ARJ68330.1"/>
    <property type="molecule type" value="Genomic_DNA"/>
</dbReference>
<dbReference type="KEGG" id="pcon:B0A89_00265"/>
<evidence type="ECO:0000313" key="3">
    <source>
        <dbReference type="Proteomes" id="UP000193017"/>
    </source>
</evidence>
<evidence type="ECO:0000256" key="1">
    <source>
        <dbReference type="SAM" id="MobiDB-lite"/>
    </source>
</evidence>
<protein>
    <submittedName>
        <fullName evidence="2">Uncharacterized protein</fullName>
    </submittedName>
</protein>
<accession>A0A1W6CTZ0</accession>
<keyword evidence="3" id="KW-1185">Reference proteome</keyword>
<dbReference type="STRING" id="1945662.B0A89_00265"/>
<proteinExistence type="predicted"/>
<name>A0A1W6CTZ0_9RHOB</name>
<evidence type="ECO:0000313" key="2">
    <source>
        <dbReference type="EMBL" id="ARJ68330.1"/>
    </source>
</evidence>
<dbReference type="Proteomes" id="UP000193017">
    <property type="component" value="Chromosome"/>
</dbReference>
<sequence>MALFWAVRGRVSIWCGRTGALPRTPGYFHAEETQVRPQAFSARREGESMMQRAVLTLVPALLALGIGASPARSAETCRPEYERGFAEGVAAVNAQLGSVTARMQRDVQAQVNAQLAALDARRTRELETRLAEAQGRALQGGSGAGDAPSRSMPRLPPLVRAPGGGIAPDLTRDQAAATRLARRPDPRIPADPAALPAGTTITISDPQNLPPALFKALMDYAGR</sequence>
<feature type="region of interest" description="Disordered" evidence="1">
    <location>
        <begin position="133"/>
        <end position="170"/>
    </location>
</feature>
<organism evidence="2 3">
    <name type="scientific">Paracoccus contaminans</name>
    <dbReference type="NCBI Taxonomy" id="1945662"/>
    <lineage>
        <taxon>Bacteria</taxon>
        <taxon>Pseudomonadati</taxon>
        <taxon>Pseudomonadota</taxon>
        <taxon>Alphaproteobacteria</taxon>
        <taxon>Rhodobacterales</taxon>
        <taxon>Paracoccaceae</taxon>
        <taxon>Paracoccus</taxon>
    </lineage>
</organism>
<reference evidence="2 3" key="1">
    <citation type="submission" date="2017-03" db="EMBL/GenBank/DDBJ databases">
        <title>Genome sequence of Paracoccus contaminans isolated from a water microcosm.</title>
        <authorList>
            <person name="Aurass P."/>
            <person name="Karste S."/>
            <person name="Trost E."/>
            <person name="Glaeser S.P."/>
            <person name="Kaempfer P."/>
            <person name="Flieger A."/>
        </authorList>
    </citation>
    <scope>NUCLEOTIDE SEQUENCE [LARGE SCALE GENOMIC DNA]</scope>
    <source>
        <strain evidence="3">RKI 16-01929T\LMG 29738T\CCM 8701T\CIP 111112T</strain>
    </source>
</reference>
<gene>
    <name evidence="2" type="ORF">B0A89_00265</name>
</gene>